<evidence type="ECO:0000313" key="2">
    <source>
        <dbReference type="EMBL" id="EIM22926.1"/>
    </source>
</evidence>
<reference evidence="2 3" key="1">
    <citation type="journal article" date="2012" name="Fungal Genet. Biol.">
        <title>The genome of the xerotolerant mold Wallemia sebi reveals adaptations to osmotic stress and suggests cryptic sexual reproduction.</title>
        <authorList>
            <person name="Padamsee M."/>
            <person name="Kumar T.K.A."/>
            <person name="Riley R."/>
            <person name="Binder M."/>
            <person name="Boyd A."/>
            <person name="Calvo A.M."/>
            <person name="Furukawa K."/>
            <person name="Hesse C."/>
            <person name="Hohmann S."/>
            <person name="James T.Y."/>
            <person name="LaButti K."/>
            <person name="Lapidus A."/>
            <person name="Lindquist E."/>
            <person name="Lucas S."/>
            <person name="Miller K."/>
            <person name="Shantappa S."/>
            <person name="Grigoriev I.V."/>
            <person name="Hibbett D.S."/>
            <person name="McLaughlin D.J."/>
            <person name="Spatafora J.W."/>
            <person name="Aime M.C."/>
        </authorList>
    </citation>
    <scope>NUCLEOTIDE SEQUENCE [LARGE SCALE GENOMIC DNA]</scope>
    <source>
        <strain evidence="3">ATCC MYA-4683 / CBS 633.66</strain>
    </source>
</reference>
<dbReference type="Proteomes" id="UP000005242">
    <property type="component" value="Unassembled WGS sequence"/>
</dbReference>
<sequence length="62" mass="7058">MSRRESTSVAIKKAEQRNSRTRSDRPLAAQFIAEAYPEVSPLVKIDSFFDNETLMSWADVIP</sequence>
<dbReference type="InParanoid" id="I4YG34"/>
<evidence type="ECO:0000256" key="1">
    <source>
        <dbReference type="SAM" id="MobiDB-lite"/>
    </source>
</evidence>
<dbReference type="KEGG" id="wse:WALSEDRAFT_59687"/>
<gene>
    <name evidence="2" type="ORF">WALSEDRAFT_59687</name>
</gene>
<name>I4YG34_WALMC</name>
<keyword evidence="3" id="KW-1185">Reference proteome</keyword>
<organism evidence="2 3">
    <name type="scientific">Wallemia mellicola (strain ATCC MYA-4683 / CBS 633.66)</name>
    <name type="common">Wallemia sebi (CBS 633.66)</name>
    <dbReference type="NCBI Taxonomy" id="671144"/>
    <lineage>
        <taxon>Eukaryota</taxon>
        <taxon>Fungi</taxon>
        <taxon>Dikarya</taxon>
        <taxon>Basidiomycota</taxon>
        <taxon>Wallemiomycotina</taxon>
        <taxon>Wallemiomycetes</taxon>
        <taxon>Wallemiales</taxon>
        <taxon>Wallemiaceae</taxon>
        <taxon>Wallemia</taxon>
    </lineage>
</organism>
<protein>
    <submittedName>
        <fullName evidence="2">Uncharacterized protein</fullName>
    </submittedName>
</protein>
<dbReference type="RefSeq" id="XP_006956972.1">
    <property type="nucleotide sequence ID" value="XM_006956910.1"/>
</dbReference>
<dbReference type="AlphaFoldDB" id="I4YG34"/>
<dbReference type="EMBL" id="JH668226">
    <property type="protein sequence ID" value="EIM22926.1"/>
    <property type="molecule type" value="Genomic_DNA"/>
</dbReference>
<dbReference type="GeneID" id="18473500"/>
<evidence type="ECO:0000313" key="3">
    <source>
        <dbReference type="Proteomes" id="UP000005242"/>
    </source>
</evidence>
<feature type="region of interest" description="Disordered" evidence="1">
    <location>
        <begin position="1"/>
        <end position="24"/>
    </location>
</feature>
<accession>I4YG34</accession>
<proteinExistence type="predicted"/>
<dbReference type="HOGENOM" id="CLU_2905880_0_0_1"/>